<dbReference type="Gene3D" id="3.60.110.10">
    <property type="entry name" value="Carbon-nitrogen hydrolase"/>
    <property type="match status" value="1"/>
</dbReference>
<keyword evidence="4" id="KW-1185">Reference proteome</keyword>
<dbReference type="InterPro" id="IPR003010">
    <property type="entry name" value="C-N_Hydrolase"/>
</dbReference>
<name>A0A3D8S0A2_9HELO</name>
<feature type="domain" description="CN hydrolase" evidence="2">
    <location>
        <begin position="5"/>
        <end position="263"/>
    </location>
</feature>
<proteinExistence type="predicted"/>
<evidence type="ECO:0000256" key="1">
    <source>
        <dbReference type="ARBA" id="ARBA00022801"/>
    </source>
</evidence>
<organism evidence="3 4">
    <name type="scientific">Coleophoma cylindrospora</name>
    <dbReference type="NCBI Taxonomy" id="1849047"/>
    <lineage>
        <taxon>Eukaryota</taxon>
        <taxon>Fungi</taxon>
        <taxon>Dikarya</taxon>
        <taxon>Ascomycota</taxon>
        <taxon>Pezizomycotina</taxon>
        <taxon>Leotiomycetes</taxon>
        <taxon>Helotiales</taxon>
        <taxon>Dermateaceae</taxon>
        <taxon>Coleophoma</taxon>
    </lineage>
</organism>
<dbReference type="Proteomes" id="UP000256645">
    <property type="component" value="Unassembled WGS sequence"/>
</dbReference>
<accession>A0A3D8S0A2</accession>
<sequence>MFKDPNVALIQLNVPSNARPAEQYLRAETFVRESARDGADLIVLPEMALGMHSVSNNAHEDRMQFCQEVEEQIQHFQTLAKELNVNIVPGSFAEALFDGSGNISYHNTTCYIDRTGSILQRYRKVNLWGDERLAFTAGNEHLVFETEFGKIGLLICWDLAFPEAFRLLVKQDARMIIIPTHWKSQDCGPKGLAHNPDSERTLINSIICARAYEQNVCVVYCNAGGSAEDGYFGCSQITLPFKGPVVLMSGEEQYGVHKVEFGTLLEDAEEIWNIRADVNSPSWYLK</sequence>
<dbReference type="STRING" id="1849047.A0A3D8S0A2"/>
<dbReference type="InterPro" id="IPR036526">
    <property type="entry name" value="C-N_Hydrolase_sf"/>
</dbReference>
<dbReference type="OrthoDB" id="412018at2759"/>
<reference evidence="3 4" key="1">
    <citation type="journal article" date="2018" name="IMA Fungus">
        <title>IMA Genome-F 9: Draft genome sequence of Annulohypoxylon stygium, Aspergillus mulundensis, Berkeleyomyces basicola (syn. Thielaviopsis basicola), Ceratocystis smalleyi, two Cercospora beticola strains, Coleophoma cylindrospora, Fusarium fracticaudum, Phialophora cf. hyalina, and Morchella septimelata.</title>
        <authorList>
            <person name="Wingfield B.D."/>
            <person name="Bills G.F."/>
            <person name="Dong Y."/>
            <person name="Huang W."/>
            <person name="Nel W.J."/>
            <person name="Swalarsk-Parry B.S."/>
            <person name="Vaghefi N."/>
            <person name="Wilken P.M."/>
            <person name="An Z."/>
            <person name="de Beer Z.W."/>
            <person name="De Vos L."/>
            <person name="Chen L."/>
            <person name="Duong T.A."/>
            <person name="Gao Y."/>
            <person name="Hammerbacher A."/>
            <person name="Kikkert J.R."/>
            <person name="Li Y."/>
            <person name="Li H."/>
            <person name="Li K."/>
            <person name="Li Q."/>
            <person name="Liu X."/>
            <person name="Ma X."/>
            <person name="Naidoo K."/>
            <person name="Pethybridge S.J."/>
            <person name="Sun J."/>
            <person name="Steenkamp E.T."/>
            <person name="van der Nest M.A."/>
            <person name="van Wyk S."/>
            <person name="Wingfield M.J."/>
            <person name="Xiong C."/>
            <person name="Yue Q."/>
            <person name="Zhang X."/>
        </authorList>
    </citation>
    <scope>NUCLEOTIDE SEQUENCE [LARGE SCALE GENOMIC DNA]</scope>
    <source>
        <strain evidence="3 4">BP6252</strain>
    </source>
</reference>
<dbReference type="InterPro" id="IPR050345">
    <property type="entry name" value="Aliph_Amidase/BUP"/>
</dbReference>
<dbReference type="AlphaFoldDB" id="A0A3D8S0A2"/>
<dbReference type="PANTHER" id="PTHR43674:SF16">
    <property type="entry name" value="CARBON-NITROGEN FAMILY, PUTATIVE (AFU_ORTHOLOGUE AFUA_5G02350)-RELATED"/>
    <property type="match status" value="1"/>
</dbReference>
<protein>
    <recommendedName>
        <fullName evidence="2">CN hydrolase domain-containing protein</fullName>
    </recommendedName>
</protein>
<dbReference type="PROSITE" id="PS50263">
    <property type="entry name" value="CN_HYDROLASE"/>
    <property type="match status" value="1"/>
</dbReference>
<evidence type="ECO:0000313" key="4">
    <source>
        <dbReference type="Proteomes" id="UP000256645"/>
    </source>
</evidence>
<keyword evidence="1" id="KW-0378">Hydrolase</keyword>
<dbReference type="PANTHER" id="PTHR43674">
    <property type="entry name" value="NITRILASE C965.09-RELATED"/>
    <property type="match status" value="1"/>
</dbReference>
<dbReference type="Pfam" id="PF00795">
    <property type="entry name" value="CN_hydrolase"/>
    <property type="match status" value="1"/>
</dbReference>
<dbReference type="EMBL" id="PDLM01000004">
    <property type="protein sequence ID" value="RDW79501.1"/>
    <property type="molecule type" value="Genomic_DNA"/>
</dbReference>
<dbReference type="SUPFAM" id="SSF56317">
    <property type="entry name" value="Carbon-nitrogen hydrolase"/>
    <property type="match status" value="1"/>
</dbReference>
<comment type="caution">
    <text evidence="3">The sequence shown here is derived from an EMBL/GenBank/DDBJ whole genome shotgun (WGS) entry which is preliminary data.</text>
</comment>
<dbReference type="CDD" id="cd07197">
    <property type="entry name" value="nitrilase"/>
    <property type="match status" value="1"/>
</dbReference>
<gene>
    <name evidence="3" type="ORF">BP6252_04139</name>
</gene>
<evidence type="ECO:0000313" key="3">
    <source>
        <dbReference type="EMBL" id="RDW79501.1"/>
    </source>
</evidence>
<dbReference type="GO" id="GO:0016811">
    <property type="term" value="F:hydrolase activity, acting on carbon-nitrogen (but not peptide) bonds, in linear amides"/>
    <property type="evidence" value="ECO:0007669"/>
    <property type="project" value="TreeGrafter"/>
</dbReference>
<evidence type="ECO:0000259" key="2">
    <source>
        <dbReference type="PROSITE" id="PS50263"/>
    </source>
</evidence>